<sequence>MNEVCAKANKSVTMPKDTARLWFLNKISFSVSCLNQINMVSSTHVPVRTTHLDLDLDLAVFSFSLIDCTMLSLKGSLCM</sequence>
<protein>
    <submittedName>
        <fullName evidence="1">Uncharacterized protein</fullName>
    </submittedName>
</protein>
<dbReference type="Gramene" id="ONI14712">
    <property type="protein sequence ID" value="ONI14712"/>
    <property type="gene ID" value="PRUPE_3G003500"/>
</dbReference>
<proteinExistence type="predicted"/>
<reference evidence="1 2" key="1">
    <citation type="journal article" date="2013" name="Nat. Genet.">
        <title>The high-quality draft genome of peach (Prunus persica) identifies unique patterns of genetic diversity, domestication and genome evolution.</title>
        <authorList>
            <consortium name="International Peach Genome Initiative"/>
            <person name="Verde I."/>
            <person name="Abbott A.G."/>
            <person name="Scalabrin S."/>
            <person name="Jung S."/>
            <person name="Shu S."/>
            <person name="Marroni F."/>
            <person name="Zhebentyayeva T."/>
            <person name="Dettori M.T."/>
            <person name="Grimwood J."/>
            <person name="Cattonaro F."/>
            <person name="Zuccolo A."/>
            <person name="Rossini L."/>
            <person name="Jenkins J."/>
            <person name="Vendramin E."/>
            <person name="Meisel L.A."/>
            <person name="Decroocq V."/>
            <person name="Sosinski B."/>
            <person name="Prochnik S."/>
            <person name="Mitros T."/>
            <person name="Policriti A."/>
            <person name="Cipriani G."/>
            <person name="Dondini L."/>
            <person name="Ficklin S."/>
            <person name="Goodstein D.M."/>
            <person name="Xuan P."/>
            <person name="Del Fabbro C."/>
            <person name="Aramini V."/>
            <person name="Copetti D."/>
            <person name="Gonzalez S."/>
            <person name="Horner D.S."/>
            <person name="Falchi R."/>
            <person name="Lucas S."/>
            <person name="Mica E."/>
            <person name="Maldonado J."/>
            <person name="Lazzari B."/>
            <person name="Bielenberg D."/>
            <person name="Pirona R."/>
            <person name="Miculan M."/>
            <person name="Barakat A."/>
            <person name="Testolin R."/>
            <person name="Stella A."/>
            <person name="Tartarini S."/>
            <person name="Tonutti P."/>
            <person name="Arus P."/>
            <person name="Orellana A."/>
            <person name="Wells C."/>
            <person name="Main D."/>
            <person name="Vizzotto G."/>
            <person name="Silva H."/>
            <person name="Salamini F."/>
            <person name="Schmutz J."/>
            <person name="Morgante M."/>
            <person name="Rokhsar D.S."/>
        </authorList>
    </citation>
    <scope>NUCLEOTIDE SEQUENCE [LARGE SCALE GENOMIC DNA]</scope>
    <source>
        <strain evidence="2">cv. Nemared</strain>
    </source>
</reference>
<name>A0A251PT93_PRUPE</name>
<dbReference type="AlphaFoldDB" id="A0A251PT93"/>
<accession>A0A251PT93</accession>
<gene>
    <name evidence="1" type="ORF">PRUPE_3G003500</name>
</gene>
<keyword evidence="2" id="KW-1185">Reference proteome</keyword>
<dbReference type="Proteomes" id="UP000006882">
    <property type="component" value="Chromosome G3"/>
</dbReference>
<organism evidence="1 2">
    <name type="scientific">Prunus persica</name>
    <name type="common">Peach</name>
    <name type="synonym">Amygdalus persica</name>
    <dbReference type="NCBI Taxonomy" id="3760"/>
    <lineage>
        <taxon>Eukaryota</taxon>
        <taxon>Viridiplantae</taxon>
        <taxon>Streptophyta</taxon>
        <taxon>Embryophyta</taxon>
        <taxon>Tracheophyta</taxon>
        <taxon>Spermatophyta</taxon>
        <taxon>Magnoliopsida</taxon>
        <taxon>eudicotyledons</taxon>
        <taxon>Gunneridae</taxon>
        <taxon>Pentapetalae</taxon>
        <taxon>rosids</taxon>
        <taxon>fabids</taxon>
        <taxon>Rosales</taxon>
        <taxon>Rosaceae</taxon>
        <taxon>Amygdaloideae</taxon>
        <taxon>Amygdaleae</taxon>
        <taxon>Prunus</taxon>
    </lineage>
</organism>
<evidence type="ECO:0000313" key="2">
    <source>
        <dbReference type="Proteomes" id="UP000006882"/>
    </source>
</evidence>
<dbReference type="EMBL" id="CM007653">
    <property type="protein sequence ID" value="ONI14712.1"/>
    <property type="molecule type" value="Genomic_DNA"/>
</dbReference>
<evidence type="ECO:0000313" key="1">
    <source>
        <dbReference type="EMBL" id="ONI14712.1"/>
    </source>
</evidence>